<proteinExistence type="predicted"/>
<dbReference type="SUPFAM" id="SSF51735">
    <property type="entry name" value="NAD(P)-binding Rossmann-fold domains"/>
    <property type="match status" value="1"/>
</dbReference>
<feature type="domain" description="Enoyl reductase (ER)" evidence="1">
    <location>
        <begin position="10"/>
        <end position="331"/>
    </location>
</feature>
<dbReference type="PANTHER" id="PTHR11695:SF648">
    <property type="entry name" value="ZINC-BINDING OXIDOREDUCTASE"/>
    <property type="match status" value="1"/>
</dbReference>
<dbReference type="PROSITE" id="PS01162">
    <property type="entry name" value="QOR_ZETA_CRYSTAL"/>
    <property type="match status" value="1"/>
</dbReference>
<dbReference type="AlphaFoldDB" id="A0A6V8LLC7"/>
<gene>
    <name evidence="2" type="ORF">Prum_100120</name>
</gene>
<dbReference type="SMART" id="SM00829">
    <property type="entry name" value="PKS_ER"/>
    <property type="match status" value="1"/>
</dbReference>
<dbReference type="Gene3D" id="3.90.180.10">
    <property type="entry name" value="Medium-chain alcohol dehydrogenases, catalytic domain"/>
    <property type="match status" value="1"/>
</dbReference>
<dbReference type="InterPro" id="IPR036291">
    <property type="entry name" value="NAD(P)-bd_dom_sf"/>
</dbReference>
<dbReference type="GO" id="GO:0016491">
    <property type="term" value="F:oxidoreductase activity"/>
    <property type="evidence" value="ECO:0007669"/>
    <property type="project" value="InterPro"/>
</dbReference>
<dbReference type="CDD" id="cd08267">
    <property type="entry name" value="MDR1"/>
    <property type="match status" value="1"/>
</dbReference>
<dbReference type="InterPro" id="IPR020843">
    <property type="entry name" value="ER"/>
</dbReference>
<evidence type="ECO:0000313" key="2">
    <source>
        <dbReference type="EMBL" id="GFJ96370.1"/>
    </source>
</evidence>
<sequence>MKAIVQDKYGSPDRLRLEEVDAPVPADQQLLVRVRAASVNARDWHLMRGDPYLARLVLRKVIGFRGPKWRIRGSDFAGRVEAVGRAVTGYRVGDEVFGHVPDVDGAFAEYVCVPGGAVDRMPANLTPEQAAAVPLAGATALAGLRDAGKVHAGQRVLVNGASGGVGTFAVQIAKALGAEVTAVCSTRNVDLVRSLGADHIIDYTRDDFTRDAGRYDVVLDLVANRKLADLRRALTPTGTLVLSGGGVSGARPSLVGPMGITMAAMLRSRFARQRLVPLTDVPLGRQTLVALRELIEAGQVLPVIDRSYPLKEVPEAIRYLQVDHARAKVVITV</sequence>
<dbReference type="InterPro" id="IPR002364">
    <property type="entry name" value="Quin_OxRdtase/zeta-crystal_CS"/>
</dbReference>
<name>A0A6V8LLC7_9ACTN</name>
<dbReference type="EMBL" id="BLPG01000002">
    <property type="protein sequence ID" value="GFJ96370.1"/>
    <property type="molecule type" value="Genomic_DNA"/>
</dbReference>
<dbReference type="PANTHER" id="PTHR11695">
    <property type="entry name" value="ALCOHOL DEHYDROGENASE RELATED"/>
    <property type="match status" value="1"/>
</dbReference>
<comment type="caution">
    <text evidence="2">The sequence shown here is derived from an EMBL/GenBank/DDBJ whole genome shotgun (WGS) entry which is preliminary data.</text>
</comment>
<organism evidence="2 3">
    <name type="scientific">Phytohabitans rumicis</name>
    <dbReference type="NCBI Taxonomy" id="1076125"/>
    <lineage>
        <taxon>Bacteria</taxon>
        <taxon>Bacillati</taxon>
        <taxon>Actinomycetota</taxon>
        <taxon>Actinomycetes</taxon>
        <taxon>Micromonosporales</taxon>
        <taxon>Micromonosporaceae</taxon>
    </lineage>
</organism>
<dbReference type="SUPFAM" id="SSF50129">
    <property type="entry name" value="GroES-like"/>
    <property type="match status" value="1"/>
</dbReference>
<dbReference type="InterPro" id="IPR011032">
    <property type="entry name" value="GroES-like_sf"/>
</dbReference>
<evidence type="ECO:0000259" key="1">
    <source>
        <dbReference type="SMART" id="SM00829"/>
    </source>
</evidence>
<dbReference type="Proteomes" id="UP000482960">
    <property type="component" value="Unassembled WGS sequence"/>
</dbReference>
<dbReference type="InterPro" id="IPR013154">
    <property type="entry name" value="ADH-like_N"/>
</dbReference>
<keyword evidence="3" id="KW-1185">Reference proteome</keyword>
<reference evidence="2 3" key="2">
    <citation type="submission" date="2020-03" db="EMBL/GenBank/DDBJ databases">
        <authorList>
            <person name="Ichikawa N."/>
            <person name="Kimura A."/>
            <person name="Kitahashi Y."/>
            <person name="Uohara A."/>
        </authorList>
    </citation>
    <scope>NUCLEOTIDE SEQUENCE [LARGE SCALE GENOMIC DNA]</scope>
    <source>
        <strain evidence="2 3">NBRC 108638</strain>
    </source>
</reference>
<accession>A0A6V8LLC7</accession>
<dbReference type="Pfam" id="PF13602">
    <property type="entry name" value="ADH_zinc_N_2"/>
    <property type="match status" value="1"/>
</dbReference>
<dbReference type="InterPro" id="IPR050700">
    <property type="entry name" value="YIM1/Zinc_Alcohol_DH_Fams"/>
</dbReference>
<protein>
    <submittedName>
        <fullName evidence="2">NADPH:quinone reductase</fullName>
    </submittedName>
</protein>
<dbReference type="GO" id="GO:0008270">
    <property type="term" value="F:zinc ion binding"/>
    <property type="evidence" value="ECO:0007669"/>
    <property type="project" value="InterPro"/>
</dbReference>
<dbReference type="Pfam" id="PF08240">
    <property type="entry name" value="ADH_N"/>
    <property type="match status" value="1"/>
</dbReference>
<dbReference type="Gene3D" id="3.40.50.720">
    <property type="entry name" value="NAD(P)-binding Rossmann-like Domain"/>
    <property type="match status" value="1"/>
</dbReference>
<dbReference type="RefSeq" id="WP_173086012.1">
    <property type="nucleotide sequence ID" value="NZ_BAABJB010000037.1"/>
</dbReference>
<reference evidence="2 3" key="1">
    <citation type="submission" date="2020-03" db="EMBL/GenBank/DDBJ databases">
        <title>Whole genome shotgun sequence of Phytohabitans rumicis NBRC 108638.</title>
        <authorList>
            <person name="Komaki H."/>
            <person name="Tamura T."/>
        </authorList>
    </citation>
    <scope>NUCLEOTIDE SEQUENCE [LARGE SCALE GENOMIC DNA]</scope>
    <source>
        <strain evidence="2 3">NBRC 108638</strain>
    </source>
</reference>
<evidence type="ECO:0000313" key="3">
    <source>
        <dbReference type="Proteomes" id="UP000482960"/>
    </source>
</evidence>